<keyword evidence="3" id="KW-0378">Hydrolase</keyword>
<keyword evidence="4" id="KW-0788">Thiol protease</keyword>
<dbReference type="SUPFAM" id="SSF54001">
    <property type="entry name" value="Cysteine proteinases"/>
    <property type="match status" value="1"/>
</dbReference>
<feature type="region of interest" description="Disordered" evidence="5">
    <location>
        <begin position="75"/>
        <end position="103"/>
    </location>
</feature>
<feature type="compositionally biased region" description="Low complexity" evidence="5">
    <location>
        <begin position="428"/>
        <end position="448"/>
    </location>
</feature>
<dbReference type="RefSeq" id="WP_381196305.1">
    <property type="nucleotide sequence ID" value="NZ_JBHSFE010000014.1"/>
</dbReference>
<keyword evidence="2" id="KW-0645">Protease</keyword>
<dbReference type="InterPro" id="IPR036366">
    <property type="entry name" value="PGBDSf"/>
</dbReference>
<dbReference type="Gene3D" id="3.90.1720.10">
    <property type="entry name" value="endopeptidase domain like (from Nostoc punctiforme)"/>
    <property type="match status" value="1"/>
</dbReference>
<sequence>MTVPVFEEFEPAADCDCAGCAQQRRALAAGGHPTAHGCRRALVLFTAAGMVLGGGGTGVAAAAGLPAGHARPHAIADTPAPVPTTAESPAARTTASEATVPARTTADNVAPASTAASGAAVAPAPGAASGAAVAPTPGAADPEPATEQGGAEPLHGGPLAGSAGTQGTAPTQLRKMTRAQIINRAKRWVTAKVPYSMEKYWSDGYRQDCSGYVSMAWNLAGNEWTGSLASFATRITREELQPGDILLFHNPDNPTKGSHVTIFGGWTDYTHDYYIAYEQTKPHTRKQATPTGYWTNADRYLPYRYKGLTTSDTESTTATATGSATEAASGTAAAAAASALASAGAYPGLTAFGPGASNAYIAQLAEMLAAHVSEHFRPTGPVQQWGESHRLATRAFQLAQGWSGKEADGLPGPETWRRLAAQQGGNMPAAAASSATRAAAPGATGAAAPKYPGREFFRPGQSNEYVTQLGRQLVKRGFGKYYTSTPVPGWSEEDRRNVEAFQRAQGWRGGAADGFPGPETWRRLFA</sequence>
<dbReference type="InterPro" id="IPR036365">
    <property type="entry name" value="PGBD-like_sf"/>
</dbReference>
<dbReference type="EMBL" id="JBHSFE010000014">
    <property type="protein sequence ID" value="MFC4609480.1"/>
    <property type="molecule type" value="Genomic_DNA"/>
</dbReference>
<comment type="similarity">
    <text evidence="1">Belongs to the peptidase C40 family.</text>
</comment>
<evidence type="ECO:0000313" key="8">
    <source>
        <dbReference type="Proteomes" id="UP001595993"/>
    </source>
</evidence>
<evidence type="ECO:0000256" key="4">
    <source>
        <dbReference type="ARBA" id="ARBA00022807"/>
    </source>
</evidence>
<dbReference type="NCBIfam" id="NF038080">
    <property type="entry name" value="PG_bind_siph"/>
    <property type="match status" value="2"/>
</dbReference>
<gene>
    <name evidence="7" type="ORF">ACFO9E_16880</name>
</gene>
<evidence type="ECO:0000256" key="1">
    <source>
        <dbReference type="ARBA" id="ARBA00007074"/>
    </source>
</evidence>
<dbReference type="Proteomes" id="UP001595993">
    <property type="component" value="Unassembled WGS sequence"/>
</dbReference>
<feature type="domain" description="NlpC/P60" evidence="6">
    <location>
        <begin position="175"/>
        <end position="305"/>
    </location>
</feature>
<accession>A0ABV9G5H8</accession>
<protein>
    <submittedName>
        <fullName evidence="7">Peptidoglycan-binding protein</fullName>
    </submittedName>
</protein>
<feature type="compositionally biased region" description="Low complexity" evidence="5">
    <location>
        <begin position="125"/>
        <end position="140"/>
    </location>
</feature>
<comment type="caution">
    <text evidence="7">The sequence shown here is derived from an EMBL/GenBank/DDBJ whole genome shotgun (WGS) entry which is preliminary data.</text>
</comment>
<dbReference type="Pfam" id="PF00877">
    <property type="entry name" value="NLPC_P60"/>
    <property type="match status" value="1"/>
</dbReference>
<reference evidence="8" key="1">
    <citation type="journal article" date="2019" name="Int. J. Syst. Evol. Microbiol.">
        <title>The Global Catalogue of Microorganisms (GCM) 10K type strain sequencing project: providing services to taxonomists for standard genome sequencing and annotation.</title>
        <authorList>
            <consortium name="The Broad Institute Genomics Platform"/>
            <consortium name="The Broad Institute Genome Sequencing Center for Infectious Disease"/>
            <person name="Wu L."/>
            <person name="Ma J."/>
        </authorList>
    </citation>
    <scope>NUCLEOTIDE SEQUENCE [LARGE SCALE GENOMIC DNA]</scope>
    <source>
        <strain evidence="8">CGMCC 4.7139</strain>
    </source>
</reference>
<name>A0ABV9G5H8_9ACTN</name>
<evidence type="ECO:0000256" key="2">
    <source>
        <dbReference type="ARBA" id="ARBA00022670"/>
    </source>
</evidence>
<evidence type="ECO:0000313" key="7">
    <source>
        <dbReference type="EMBL" id="MFC4609480.1"/>
    </source>
</evidence>
<evidence type="ECO:0000256" key="5">
    <source>
        <dbReference type="SAM" id="MobiDB-lite"/>
    </source>
</evidence>
<evidence type="ECO:0000256" key="3">
    <source>
        <dbReference type="ARBA" id="ARBA00022801"/>
    </source>
</evidence>
<dbReference type="PROSITE" id="PS51935">
    <property type="entry name" value="NLPC_P60"/>
    <property type="match status" value="1"/>
</dbReference>
<feature type="compositionally biased region" description="Polar residues" evidence="5">
    <location>
        <begin position="85"/>
        <end position="97"/>
    </location>
</feature>
<feature type="region of interest" description="Disordered" evidence="5">
    <location>
        <begin position="423"/>
        <end position="451"/>
    </location>
</feature>
<dbReference type="InterPro" id="IPR038765">
    <property type="entry name" value="Papain-like_cys_pep_sf"/>
</dbReference>
<dbReference type="InterPro" id="IPR047763">
    <property type="entry name" value="PG_bind_dom_phiBT1-type"/>
</dbReference>
<evidence type="ECO:0000259" key="6">
    <source>
        <dbReference type="PROSITE" id="PS51935"/>
    </source>
</evidence>
<dbReference type="Gene3D" id="1.10.101.10">
    <property type="entry name" value="PGBD-like superfamily/PGBD"/>
    <property type="match status" value="2"/>
</dbReference>
<dbReference type="SUPFAM" id="SSF47090">
    <property type="entry name" value="PGBD-like"/>
    <property type="match status" value="2"/>
</dbReference>
<proteinExistence type="inferred from homology"/>
<dbReference type="InterPro" id="IPR000064">
    <property type="entry name" value="NLP_P60_dom"/>
</dbReference>
<organism evidence="7 8">
    <name type="scientific">Streptomyces maoxianensis</name>
    <dbReference type="NCBI Taxonomy" id="1459942"/>
    <lineage>
        <taxon>Bacteria</taxon>
        <taxon>Bacillati</taxon>
        <taxon>Actinomycetota</taxon>
        <taxon>Actinomycetes</taxon>
        <taxon>Kitasatosporales</taxon>
        <taxon>Streptomycetaceae</taxon>
        <taxon>Streptomyces</taxon>
    </lineage>
</organism>
<keyword evidence="8" id="KW-1185">Reference proteome</keyword>
<feature type="region of interest" description="Disordered" evidence="5">
    <location>
        <begin position="125"/>
        <end position="172"/>
    </location>
</feature>